<name>L5LGA6_MYODS</name>
<keyword evidence="2" id="KW-1185">Reference proteome</keyword>
<protein>
    <submittedName>
        <fullName evidence="1">Uncharacterized protein</fullName>
    </submittedName>
</protein>
<reference evidence="2" key="1">
    <citation type="journal article" date="2013" name="Science">
        <title>Comparative analysis of bat genomes provides insight into the evolution of flight and immunity.</title>
        <authorList>
            <person name="Zhang G."/>
            <person name="Cowled C."/>
            <person name="Shi Z."/>
            <person name="Huang Z."/>
            <person name="Bishop-Lilly K.A."/>
            <person name="Fang X."/>
            <person name="Wynne J.W."/>
            <person name="Xiong Z."/>
            <person name="Baker M.L."/>
            <person name="Zhao W."/>
            <person name="Tachedjian M."/>
            <person name="Zhu Y."/>
            <person name="Zhou P."/>
            <person name="Jiang X."/>
            <person name="Ng J."/>
            <person name="Yang L."/>
            <person name="Wu L."/>
            <person name="Xiao J."/>
            <person name="Feng Y."/>
            <person name="Chen Y."/>
            <person name="Sun X."/>
            <person name="Zhang Y."/>
            <person name="Marsh G.A."/>
            <person name="Crameri G."/>
            <person name="Broder C.C."/>
            <person name="Frey K.G."/>
            <person name="Wang L.F."/>
            <person name="Wang J."/>
        </authorList>
    </citation>
    <scope>NUCLEOTIDE SEQUENCE [LARGE SCALE GENOMIC DNA]</scope>
</reference>
<organism evidence="1 2">
    <name type="scientific">Myotis davidii</name>
    <name type="common">David's myotis</name>
    <dbReference type="NCBI Taxonomy" id="225400"/>
    <lineage>
        <taxon>Eukaryota</taxon>
        <taxon>Metazoa</taxon>
        <taxon>Chordata</taxon>
        <taxon>Craniata</taxon>
        <taxon>Vertebrata</taxon>
        <taxon>Euteleostomi</taxon>
        <taxon>Mammalia</taxon>
        <taxon>Eutheria</taxon>
        <taxon>Laurasiatheria</taxon>
        <taxon>Chiroptera</taxon>
        <taxon>Yangochiroptera</taxon>
        <taxon>Vespertilionidae</taxon>
        <taxon>Myotis</taxon>
    </lineage>
</organism>
<dbReference type="Proteomes" id="UP000010556">
    <property type="component" value="Unassembled WGS sequence"/>
</dbReference>
<gene>
    <name evidence="1" type="ORF">MDA_GLEAN10018109</name>
</gene>
<evidence type="ECO:0000313" key="1">
    <source>
        <dbReference type="EMBL" id="ELK25237.1"/>
    </source>
</evidence>
<dbReference type="EMBL" id="KB112118">
    <property type="protein sequence ID" value="ELK25237.1"/>
    <property type="molecule type" value="Genomic_DNA"/>
</dbReference>
<dbReference type="AlphaFoldDB" id="L5LGA6"/>
<evidence type="ECO:0000313" key="2">
    <source>
        <dbReference type="Proteomes" id="UP000010556"/>
    </source>
</evidence>
<proteinExistence type="predicted"/>
<accession>L5LGA6</accession>
<sequence length="151" mass="16444">MVGKRCVVGQVYVTRPTLQPASGQGAAGGLRQFPEQVVLWERRVEESTLPRQPLAFATVAHPTFQLSSGEGPDGHQEWPWVLLGGYGMGLPTDQNPLSSKGLHSVLRQTFCAGRSAPLVGVSSDMPRLPVSPVRVSNTRVKQRCTNKRNDK</sequence>